<dbReference type="GO" id="GO:0008324">
    <property type="term" value="F:monoatomic cation transmembrane transporter activity"/>
    <property type="evidence" value="ECO:0007669"/>
    <property type="project" value="InterPro"/>
</dbReference>
<proteinExistence type="inferred from homology"/>
<evidence type="ECO:0000256" key="2">
    <source>
        <dbReference type="ARBA" id="ARBA00006228"/>
    </source>
</evidence>
<dbReference type="InterPro" id="IPR002758">
    <property type="entry name" value="Cation_antiport_E"/>
</dbReference>
<dbReference type="GO" id="GO:0005886">
    <property type="term" value="C:plasma membrane"/>
    <property type="evidence" value="ECO:0007669"/>
    <property type="project" value="UniProtKB-SubCell"/>
</dbReference>
<comment type="similarity">
    <text evidence="2">Belongs to the CPA3 antiporters (TC 2.A.63) subunit E family.</text>
</comment>
<comment type="subcellular location">
    <subcellularLocation>
        <location evidence="1">Cell membrane</location>
        <topology evidence="1">Multi-pass membrane protein</topology>
    </subcellularLocation>
</comment>
<protein>
    <submittedName>
        <fullName evidence="8">Na+/H+ antiporter subunit E</fullName>
    </submittedName>
</protein>
<keyword evidence="6 7" id="KW-0472">Membrane</keyword>
<evidence type="ECO:0000256" key="6">
    <source>
        <dbReference type="ARBA" id="ARBA00023136"/>
    </source>
</evidence>
<reference evidence="8" key="1">
    <citation type="submission" date="2020-01" db="EMBL/GenBank/DDBJ databases">
        <authorList>
            <person name="Yang Y."/>
            <person name="Kwon Y.M."/>
        </authorList>
    </citation>
    <scope>NUCLEOTIDE SEQUENCE</scope>
    <source>
        <strain evidence="8">PG104</strain>
    </source>
</reference>
<keyword evidence="3" id="KW-1003">Cell membrane</keyword>
<dbReference type="AlphaFoldDB" id="A0A8J8SKF4"/>
<dbReference type="RefSeq" id="WP_211784584.1">
    <property type="nucleotide sequence ID" value="NZ_CP047289.1"/>
</dbReference>
<evidence type="ECO:0000256" key="4">
    <source>
        <dbReference type="ARBA" id="ARBA00022692"/>
    </source>
</evidence>
<dbReference type="EMBL" id="CP047289">
    <property type="protein sequence ID" value="QUS35337.1"/>
    <property type="molecule type" value="Genomic_DNA"/>
</dbReference>
<organism evidence="8 9">
    <name type="scientific">Falsirhodobacter algicola</name>
    <dbReference type="NCBI Taxonomy" id="2692330"/>
    <lineage>
        <taxon>Bacteria</taxon>
        <taxon>Pseudomonadati</taxon>
        <taxon>Pseudomonadota</taxon>
        <taxon>Alphaproteobacteria</taxon>
        <taxon>Rhodobacterales</taxon>
        <taxon>Paracoccaceae</taxon>
        <taxon>Falsirhodobacter</taxon>
    </lineage>
</organism>
<dbReference type="PANTHER" id="PTHR34584">
    <property type="entry name" value="NA(+)/H(+) ANTIPORTER SUBUNIT E1"/>
    <property type="match status" value="1"/>
</dbReference>
<keyword evidence="4 7" id="KW-0812">Transmembrane</keyword>
<name>A0A8J8SKF4_9RHOB</name>
<feature type="transmembrane region" description="Helical" evidence="7">
    <location>
        <begin position="102"/>
        <end position="122"/>
    </location>
</feature>
<dbReference type="Pfam" id="PF01899">
    <property type="entry name" value="MNHE"/>
    <property type="match status" value="1"/>
</dbReference>
<evidence type="ECO:0000256" key="7">
    <source>
        <dbReference type="SAM" id="Phobius"/>
    </source>
</evidence>
<evidence type="ECO:0000256" key="3">
    <source>
        <dbReference type="ARBA" id="ARBA00022475"/>
    </source>
</evidence>
<feature type="transmembrane region" description="Helical" evidence="7">
    <location>
        <begin position="15"/>
        <end position="40"/>
    </location>
</feature>
<dbReference type="Proteomes" id="UP000679284">
    <property type="component" value="Chromosome"/>
</dbReference>
<keyword evidence="5 7" id="KW-1133">Transmembrane helix</keyword>
<dbReference type="KEGG" id="fap:GR316_03040"/>
<gene>
    <name evidence="8" type="ORF">GR316_03040</name>
</gene>
<dbReference type="PANTHER" id="PTHR34584:SF1">
    <property type="entry name" value="NA(+)_H(+) ANTIPORTER SUBUNIT E1"/>
    <property type="match status" value="1"/>
</dbReference>
<accession>A0A8J8SKF4</accession>
<evidence type="ECO:0000256" key="5">
    <source>
        <dbReference type="ARBA" id="ARBA00022989"/>
    </source>
</evidence>
<sequence length="159" mass="17766">MKQILPHPLAAAGLLLMWLMLTSFSLGQLVLGTGVALVAARAVAPLEPQAIRIRNWRPLPMLFVVIVYDILWSNLQVGRQVFRRAAPRSGLVEVALDTRNRAALAILAVVITATPGTAWMGWDPRRGILLMHVLDIGEGETWEHTIQNRYERRLLEIFG</sequence>
<evidence type="ECO:0000313" key="9">
    <source>
        <dbReference type="Proteomes" id="UP000679284"/>
    </source>
</evidence>
<keyword evidence="9" id="KW-1185">Reference proteome</keyword>
<evidence type="ECO:0000256" key="1">
    <source>
        <dbReference type="ARBA" id="ARBA00004651"/>
    </source>
</evidence>
<dbReference type="PIRSF" id="PIRSF019239">
    <property type="entry name" value="MrpE"/>
    <property type="match status" value="1"/>
</dbReference>
<evidence type="ECO:0000313" key="8">
    <source>
        <dbReference type="EMBL" id="QUS35337.1"/>
    </source>
</evidence>